<sequence length="111" mass="12574">MKLKKKITGQLRILPVHVFEASYSVYSIEIQFVMHISKRRDFSANGGAAIAIHGTTIGRKNLKYHSSVRVVMLGRGNELTHVQKQPVTLQAKPDRKKPCIGQELLLRTFTF</sequence>
<dbReference type="EMBL" id="BMAO01017027">
    <property type="protein sequence ID" value="GFR12832.1"/>
    <property type="molecule type" value="Genomic_DNA"/>
</dbReference>
<protein>
    <submittedName>
        <fullName evidence="1">Uncharacterized protein</fullName>
    </submittedName>
</protein>
<reference evidence="1" key="1">
    <citation type="submission" date="2020-07" db="EMBL/GenBank/DDBJ databases">
        <title>Multicomponent nature underlies the extraordinary mechanical properties of spider dragline silk.</title>
        <authorList>
            <person name="Kono N."/>
            <person name="Nakamura H."/>
            <person name="Mori M."/>
            <person name="Yoshida Y."/>
            <person name="Ohtoshi R."/>
            <person name="Malay A.D."/>
            <person name="Moran D.A.P."/>
            <person name="Tomita M."/>
            <person name="Numata K."/>
            <person name="Arakawa K."/>
        </authorList>
    </citation>
    <scope>NUCLEOTIDE SEQUENCE</scope>
</reference>
<evidence type="ECO:0000313" key="1">
    <source>
        <dbReference type="EMBL" id="GFR12832.1"/>
    </source>
</evidence>
<accession>A0A8X6LLK2</accession>
<gene>
    <name evidence="1" type="ORF">TNCT_637171</name>
</gene>
<keyword evidence="2" id="KW-1185">Reference proteome</keyword>
<organism evidence="1 2">
    <name type="scientific">Trichonephila clavata</name>
    <name type="common">Joro spider</name>
    <name type="synonym">Nephila clavata</name>
    <dbReference type="NCBI Taxonomy" id="2740835"/>
    <lineage>
        <taxon>Eukaryota</taxon>
        <taxon>Metazoa</taxon>
        <taxon>Ecdysozoa</taxon>
        <taxon>Arthropoda</taxon>
        <taxon>Chelicerata</taxon>
        <taxon>Arachnida</taxon>
        <taxon>Araneae</taxon>
        <taxon>Araneomorphae</taxon>
        <taxon>Entelegynae</taxon>
        <taxon>Araneoidea</taxon>
        <taxon>Nephilidae</taxon>
        <taxon>Trichonephila</taxon>
    </lineage>
</organism>
<dbReference type="Proteomes" id="UP000887116">
    <property type="component" value="Unassembled WGS sequence"/>
</dbReference>
<evidence type="ECO:0000313" key="2">
    <source>
        <dbReference type="Proteomes" id="UP000887116"/>
    </source>
</evidence>
<dbReference type="AlphaFoldDB" id="A0A8X6LLK2"/>
<comment type="caution">
    <text evidence="1">The sequence shown here is derived from an EMBL/GenBank/DDBJ whole genome shotgun (WGS) entry which is preliminary data.</text>
</comment>
<proteinExistence type="predicted"/>
<name>A0A8X6LLK2_TRICU</name>